<protein>
    <submittedName>
        <fullName evidence="1">Uncharacterized protein</fullName>
    </submittedName>
</protein>
<gene>
    <name evidence="1" type="ORF">SLUN_20480</name>
</gene>
<evidence type="ECO:0000313" key="2">
    <source>
        <dbReference type="Proteomes" id="UP000244201"/>
    </source>
</evidence>
<name>A0A2R4T526_9ACTN</name>
<keyword evidence="2" id="KW-1185">Reference proteome</keyword>
<accession>A0A2R4T526</accession>
<dbReference type="KEGG" id="slk:SLUN_20480"/>
<reference evidence="1 2" key="1">
    <citation type="submission" date="2018-01" db="EMBL/GenBank/DDBJ databases">
        <title>Complete genome sequence of Streptomyces lunaelactis MM109T, a Ferroverdin A producer isolated from cave moonmilk deposits.</title>
        <authorList>
            <person name="Naome A."/>
            <person name="Martinet L."/>
            <person name="Maciejewska M."/>
            <person name="Anderssen S."/>
            <person name="Adam D."/>
            <person name="Tenconi E."/>
            <person name="Deflandre B."/>
            <person name="Arguelles-Arias A."/>
            <person name="Calusinska M."/>
            <person name="Copieters W."/>
            <person name="Karim L."/>
            <person name="Hanikenne M."/>
            <person name="Baurain D."/>
            <person name="van Wezel G."/>
            <person name="Smargiasso N."/>
            <person name="de Pauw E."/>
            <person name="Delfosse P."/>
            <person name="Rigali S."/>
        </authorList>
    </citation>
    <scope>NUCLEOTIDE SEQUENCE [LARGE SCALE GENOMIC DNA]</scope>
    <source>
        <strain evidence="1 2">MM109</strain>
    </source>
</reference>
<dbReference type="AlphaFoldDB" id="A0A2R4T526"/>
<evidence type="ECO:0000313" key="1">
    <source>
        <dbReference type="EMBL" id="AVZ74187.1"/>
    </source>
</evidence>
<dbReference type="Proteomes" id="UP000244201">
    <property type="component" value="Chromosome"/>
</dbReference>
<proteinExistence type="predicted"/>
<organism evidence="1 2">
    <name type="scientific">Streptomyces lunaelactis</name>
    <dbReference type="NCBI Taxonomy" id="1535768"/>
    <lineage>
        <taxon>Bacteria</taxon>
        <taxon>Bacillati</taxon>
        <taxon>Actinomycetota</taxon>
        <taxon>Actinomycetes</taxon>
        <taxon>Kitasatosporales</taxon>
        <taxon>Streptomycetaceae</taxon>
        <taxon>Streptomyces</taxon>
    </lineage>
</organism>
<dbReference type="EMBL" id="CP026304">
    <property type="protein sequence ID" value="AVZ74187.1"/>
    <property type="molecule type" value="Genomic_DNA"/>
</dbReference>
<sequence>MAAAATGSGTASAPGSVVAAGSAAATGAGSPAVDLAGAAFGVAARLAARGLGSRAAAGSAP</sequence>